<dbReference type="STRING" id="180088.A0A1J8RCW6"/>
<name>A0A1J8RCW6_9AGAM</name>
<organism evidence="9 10">
    <name type="scientific">Rhizopogon vesiculosus</name>
    <dbReference type="NCBI Taxonomy" id="180088"/>
    <lineage>
        <taxon>Eukaryota</taxon>
        <taxon>Fungi</taxon>
        <taxon>Dikarya</taxon>
        <taxon>Basidiomycota</taxon>
        <taxon>Agaricomycotina</taxon>
        <taxon>Agaricomycetes</taxon>
        <taxon>Agaricomycetidae</taxon>
        <taxon>Boletales</taxon>
        <taxon>Suillineae</taxon>
        <taxon>Rhizopogonaceae</taxon>
        <taxon>Rhizopogon</taxon>
    </lineage>
</organism>
<comment type="caution">
    <text evidence="9">The sequence shown here is derived from an EMBL/GenBank/DDBJ whole genome shotgun (WGS) entry which is preliminary data.</text>
</comment>
<dbReference type="PANTHER" id="PTHR47634:SF9">
    <property type="entry name" value="PROTEIN KINASE DOMAIN-CONTAINING PROTEIN-RELATED"/>
    <property type="match status" value="1"/>
</dbReference>
<keyword evidence="5" id="KW-0418">Kinase</keyword>
<keyword evidence="10" id="KW-1185">Reference proteome</keyword>
<dbReference type="Proteomes" id="UP000183567">
    <property type="component" value="Unassembled WGS sequence"/>
</dbReference>
<comment type="catalytic activity">
    <reaction evidence="8">
        <text>L-seryl-[protein] + ATP = O-phospho-L-seryl-[protein] + ADP + H(+)</text>
        <dbReference type="Rhea" id="RHEA:17989"/>
        <dbReference type="Rhea" id="RHEA-COMP:9863"/>
        <dbReference type="Rhea" id="RHEA-COMP:11604"/>
        <dbReference type="ChEBI" id="CHEBI:15378"/>
        <dbReference type="ChEBI" id="CHEBI:29999"/>
        <dbReference type="ChEBI" id="CHEBI:30616"/>
        <dbReference type="ChEBI" id="CHEBI:83421"/>
        <dbReference type="ChEBI" id="CHEBI:456216"/>
        <dbReference type="EC" id="2.7.11.1"/>
    </reaction>
</comment>
<evidence type="ECO:0000256" key="7">
    <source>
        <dbReference type="ARBA" id="ARBA00047899"/>
    </source>
</evidence>
<keyword evidence="6" id="KW-0067">ATP-binding</keyword>
<dbReference type="EMBL" id="LVVM01000974">
    <property type="protein sequence ID" value="OJA19610.1"/>
    <property type="molecule type" value="Genomic_DNA"/>
</dbReference>
<keyword evidence="2" id="KW-0723">Serine/threonine-protein kinase</keyword>
<accession>A0A1J8RCW6</accession>
<sequence>MQTFELLTGRWLFHPKAGETWRVEDDHLAKMAELTGDDFSDKVLAKSRKRDEYFDKTGKLLRIDQLFPMSLEQAMTNYGLQAVEAASAAAFIRACLHLDSEERSSASDLRDHPWLEMAYICC</sequence>
<dbReference type="AlphaFoldDB" id="A0A1J8RCW6"/>
<proteinExistence type="predicted"/>
<evidence type="ECO:0000256" key="2">
    <source>
        <dbReference type="ARBA" id="ARBA00022527"/>
    </source>
</evidence>
<dbReference type="EC" id="2.7.11.1" evidence="1"/>
<evidence type="ECO:0000256" key="8">
    <source>
        <dbReference type="ARBA" id="ARBA00048679"/>
    </source>
</evidence>
<dbReference type="PANTHER" id="PTHR47634">
    <property type="entry name" value="PROTEIN KINASE DOMAIN-CONTAINING PROTEIN-RELATED"/>
    <property type="match status" value="1"/>
</dbReference>
<dbReference type="InterPro" id="IPR051334">
    <property type="entry name" value="SRPK"/>
</dbReference>
<comment type="catalytic activity">
    <reaction evidence="7">
        <text>L-threonyl-[protein] + ATP = O-phospho-L-threonyl-[protein] + ADP + H(+)</text>
        <dbReference type="Rhea" id="RHEA:46608"/>
        <dbReference type="Rhea" id="RHEA-COMP:11060"/>
        <dbReference type="Rhea" id="RHEA-COMP:11605"/>
        <dbReference type="ChEBI" id="CHEBI:15378"/>
        <dbReference type="ChEBI" id="CHEBI:30013"/>
        <dbReference type="ChEBI" id="CHEBI:30616"/>
        <dbReference type="ChEBI" id="CHEBI:61977"/>
        <dbReference type="ChEBI" id="CHEBI:456216"/>
        <dbReference type="EC" id="2.7.11.1"/>
    </reaction>
</comment>
<dbReference type="Gene3D" id="1.10.510.10">
    <property type="entry name" value="Transferase(Phosphotransferase) domain 1"/>
    <property type="match status" value="1"/>
</dbReference>
<dbReference type="GO" id="GO:0004674">
    <property type="term" value="F:protein serine/threonine kinase activity"/>
    <property type="evidence" value="ECO:0007669"/>
    <property type="project" value="UniProtKB-KW"/>
</dbReference>
<dbReference type="OrthoDB" id="2658794at2759"/>
<dbReference type="GO" id="GO:0005524">
    <property type="term" value="F:ATP binding"/>
    <property type="evidence" value="ECO:0007669"/>
    <property type="project" value="UniProtKB-KW"/>
</dbReference>
<gene>
    <name evidence="9" type="ORF">AZE42_13233</name>
</gene>
<evidence type="ECO:0000256" key="1">
    <source>
        <dbReference type="ARBA" id="ARBA00012513"/>
    </source>
</evidence>
<reference evidence="9 10" key="1">
    <citation type="submission" date="2016-03" db="EMBL/GenBank/DDBJ databases">
        <title>Comparative genomics of the ectomycorrhizal sister species Rhizopogon vinicolor and Rhizopogon vesiculosus (Basidiomycota: Boletales) reveals a divergence of the mating type B locus.</title>
        <authorList>
            <person name="Mujic A.B."/>
            <person name="Kuo A."/>
            <person name="Tritt A."/>
            <person name="Lipzen A."/>
            <person name="Chen C."/>
            <person name="Johnson J."/>
            <person name="Sharma A."/>
            <person name="Barry K."/>
            <person name="Grigoriev I.V."/>
            <person name="Spatafora J.W."/>
        </authorList>
    </citation>
    <scope>NUCLEOTIDE SEQUENCE [LARGE SCALE GENOMIC DNA]</scope>
    <source>
        <strain evidence="9 10">AM-OR11-056</strain>
    </source>
</reference>
<dbReference type="SUPFAM" id="SSF56112">
    <property type="entry name" value="Protein kinase-like (PK-like)"/>
    <property type="match status" value="1"/>
</dbReference>
<evidence type="ECO:0000313" key="10">
    <source>
        <dbReference type="Proteomes" id="UP000183567"/>
    </source>
</evidence>
<keyword evidence="3" id="KW-0808">Transferase</keyword>
<dbReference type="GO" id="GO:0000245">
    <property type="term" value="P:spliceosomal complex assembly"/>
    <property type="evidence" value="ECO:0007669"/>
    <property type="project" value="TreeGrafter"/>
</dbReference>
<evidence type="ECO:0000256" key="4">
    <source>
        <dbReference type="ARBA" id="ARBA00022741"/>
    </source>
</evidence>
<keyword evidence="4" id="KW-0547">Nucleotide-binding</keyword>
<evidence type="ECO:0000256" key="6">
    <source>
        <dbReference type="ARBA" id="ARBA00022840"/>
    </source>
</evidence>
<evidence type="ECO:0000313" key="9">
    <source>
        <dbReference type="EMBL" id="OJA19610.1"/>
    </source>
</evidence>
<evidence type="ECO:0000256" key="5">
    <source>
        <dbReference type="ARBA" id="ARBA00022777"/>
    </source>
</evidence>
<evidence type="ECO:0000256" key="3">
    <source>
        <dbReference type="ARBA" id="ARBA00022679"/>
    </source>
</evidence>
<dbReference type="InterPro" id="IPR011009">
    <property type="entry name" value="Kinase-like_dom_sf"/>
</dbReference>
<protein>
    <recommendedName>
        <fullName evidence="1">non-specific serine/threonine protein kinase</fullName>
        <ecNumber evidence="1">2.7.11.1</ecNumber>
    </recommendedName>
</protein>
<dbReference type="GO" id="GO:0050684">
    <property type="term" value="P:regulation of mRNA processing"/>
    <property type="evidence" value="ECO:0007669"/>
    <property type="project" value="TreeGrafter"/>
</dbReference>